<evidence type="ECO:0000313" key="1">
    <source>
        <dbReference type="EMBL" id="CAI0417599.1"/>
    </source>
</evidence>
<accession>A0AAV0K9U3</accession>
<dbReference type="AlphaFoldDB" id="A0AAV0K9U3"/>
<name>A0AAV0K9U3_9ROSI</name>
<dbReference type="EMBL" id="CAMGYJ010000005">
    <property type="protein sequence ID" value="CAI0417599.1"/>
    <property type="molecule type" value="Genomic_DNA"/>
</dbReference>
<proteinExistence type="predicted"/>
<comment type="caution">
    <text evidence="1">The sequence shown here is derived from an EMBL/GenBank/DDBJ whole genome shotgun (WGS) entry which is preliminary data.</text>
</comment>
<gene>
    <name evidence="1" type="ORF">LITE_LOCUS17373</name>
    <name evidence="2" type="ORF">LITE_LOCUS17448</name>
</gene>
<protein>
    <submittedName>
        <fullName evidence="1">Uncharacterized protein</fullName>
    </submittedName>
</protein>
<evidence type="ECO:0000313" key="2">
    <source>
        <dbReference type="EMBL" id="CAI0417809.1"/>
    </source>
</evidence>
<sequence length="69" mass="7600">MTLTWTATSVPSELTSKFALWSKMGKPLNCRFGTQQGKNDLGQSRVVTTGVRMASLLFMMSPTKRVSTT</sequence>
<keyword evidence="3" id="KW-1185">Reference proteome</keyword>
<dbReference type="Proteomes" id="UP001154282">
    <property type="component" value="Unassembled WGS sequence"/>
</dbReference>
<evidence type="ECO:0000313" key="3">
    <source>
        <dbReference type="Proteomes" id="UP001154282"/>
    </source>
</evidence>
<organism evidence="1 3">
    <name type="scientific">Linum tenue</name>
    <dbReference type="NCBI Taxonomy" id="586396"/>
    <lineage>
        <taxon>Eukaryota</taxon>
        <taxon>Viridiplantae</taxon>
        <taxon>Streptophyta</taxon>
        <taxon>Embryophyta</taxon>
        <taxon>Tracheophyta</taxon>
        <taxon>Spermatophyta</taxon>
        <taxon>Magnoliopsida</taxon>
        <taxon>eudicotyledons</taxon>
        <taxon>Gunneridae</taxon>
        <taxon>Pentapetalae</taxon>
        <taxon>rosids</taxon>
        <taxon>fabids</taxon>
        <taxon>Malpighiales</taxon>
        <taxon>Linaceae</taxon>
        <taxon>Linum</taxon>
    </lineage>
</organism>
<reference evidence="1" key="1">
    <citation type="submission" date="2022-08" db="EMBL/GenBank/DDBJ databases">
        <authorList>
            <person name="Gutierrez-Valencia J."/>
        </authorList>
    </citation>
    <scope>NUCLEOTIDE SEQUENCE</scope>
</reference>
<dbReference type="EMBL" id="CAMGYJ010000005">
    <property type="protein sequence ID" value="CAI0417809.1"/>
    <property type="molecule type" value="Genomic_DNA"/>
</dbReference>